<dbReference type="AlphaFoldDB" id="A0A2T9YTY4"/>
<feature type="compositionally biased region" description="Polar residues" evidence="6">
    <location>
        <begin position="82"/>
        <end position="91"/>
    </location>
</feature>
<feature type="region of interest" description="Disordered" evidence="6">
    <location>
        <begin position="401"/>
        <end position="479"/>
    </location>
</feature>
<evidence type="ECO:0000313" key="8">
    <source>
        <dbReference type="EMBL" id="PVU95805.1"/>
    </source>
</evidence>
<feature type="repeat" description="TPR" evidence="5">
    <location>
        <begin position="670"/>
        <end position="703"/>
    </location>
</feature>
<sequence length="875" mass="97573">MASNNSSLLDDFSHLVDLDNLSASQSPIPSSSSHNTINKPAITNRTFTAIQTPPSYSHASIQNTLSPFSSFQGSSQLNPFSVSHSNSPLLQNNTNTSQNISSHTNSLNSSLNSSKNDVFAELLEITQKSKPSPSPQYPLSSQSLRTFDSSQNSSSIQHNTAAAKQPPHVSNPTWDFDLLPGSSISTSKNKLNSFANNSASSTNKANLDLFDLPSQQSSTSLLSFEPNSRAQTISKTHNSNSQKVDLALNNKPSLLENDHKLATIIQRGYTLDQAQDALLISDNHVDAALKLLQEQTSLPVSSLNIPNSTHIPHINKQFNHQHVHKNTSSSPNSEDSNYIYHNYNGNKSNSIKNSDLTHKTMETTEKIFSTVNQVGSNILKQASGWFESNIVAVKKSYSRMSSQNQNWNPNSSKWSPSQNDNDAYKDSSSDESVDNSFSSHFNNPDKASISNPAYTPNSTFSKKNNHHFQNQPKNSYLNNRHDLRSENFVETPDTGDLLDGLDIDTSSNNILRSNYHQNITNDQDLLSDKFSNSIKIDTNKQNLNRPAIINTQNKSSSKVDTFKLAEIPQSLFASINKNKNDANSLFKLGQHEEACVGYSKAIELAQQVNSAHHPYISLLLNNRAACYFKMGDLKSCLSDSLRASEISKPFIGSSSLFLNSERIDLDAQYKKAIIRIGTCYENLEKYNEALTNYSLLLQLKLDSNLRAQAINGTYRCEKSLGRKPTVSQYVNKPTDNNTLNSKSFTQSYNSNPQPHKQSKSNANAQRNTELSKIEENAFLEMRYAIQEKVKLWVGNNKSNLRALLGNLHQIYPKLPQINLSDLVEDKKVKLFYMKTVSKLHPDKKILHDSVEDTILKCELFTVLSDAWAIFNQQKM</sequence>
<feature type="region of interest" description="Disordered" evidence="6">
    <location>
        <begin position="725"/>
        <end position="766"/>
    </location>
</feature>
<dbReference type="SUPFAM" id="SSF46565">
    <property type="entry name" value="Chaperone J-domain"/>
    <property type="match status" value="1"/>
</dbReference>
<keyword evidence="9" id="KW-1185">Reference proteome</keyword>
<protein>
    <recommendedName>
        <fullName evidence="7">UBA domain-containing protein</fullName>
    </recommendedName>
</protein>
<dbReference type="OrthoDB" id="1717591at2759"/>
<dbReference type="GO" id="GO:0005829">
    <property type="term" value="C:cytosol"/>
    <property type="evidence" value="ECO:0007669"/>
    <property type="project" value="TreeGrafter"/>
</dbReference>
<keyword evidence="2" id="KW-0963">Cytoplasm</keyword>
<dbReference type="Pfam" id="PF13424">
    <property type="entry name" value="TPR_12"/>
    <property type="match status" value="1"/>
</dbReference>
<dbReference type="SUPFAM" id="SSF46934">
    <property type="entry name" value="UBA-like"/>
    <property type="match status" value="1"/>
</dbReference>
<dbReference type="GO" id="GO:0006626">
    <property type="term" value="P:protein targeting to mitochondrion"/>
    <property type="evidence" value="ECO:0007669"/>
    <property type="project" value="TreeGrafter"/>
</dbReference>
<name>A0A2T9YTY4_9FUNG</name>
<feature type="compositionally biased region" description="Polar residues" evidence="6">
    <location>
        <begin position="145"/>
        <end position="173"/>
    </location>
</feature>
<feature type="domain" description="UBA" evidence="7">
    <location>
        <begin position="256"/>
        <end position="295"/>
    </location>
</feature>
<evidence type="ECO:0000256" key="1">
    <source>
        <dbReference type="ARBA" id="ARBA00004496"/>
    </source>
</evidence>
<feature type="compositionally biased region" description="Polar residues" evidence="6">
    <location>
        <begin position="448"/>
        <end position="478"/>
    </location>
</feature>
<dbReference type="PROSITE" id="PS50030">
    <property type="entry name" value="UBA"/>
    <property type="match status" value="1"/>
</dbReference>
<comment type="caution">
    <text evidence="8">The sequence shown here is derived from an EMBL/GenBank/DDBJ whole genome shotgun (WGS) entry which is preliminary data.</text>
</comment>
<organism evidence="8 9">
    <name type="scientific">Smittium simulii</name>
    <dbReference type="NCBI Taxonomy" id="133385"/>
    <lineage>
        <taxon>Eukaryota</taxon>
        <taxon>Fungi</taxon>
        <taxon>Fungi incertae sedis</taxon>
        <taxon>Zoopagomycota</taxon>
        <taxon>Kickxellomycotina</taxon>
        <taxon>Harpellomycetes</taxon>
        <taxon>Harpellales</taxon>
        <taxon>Legeriomycetaceae</taxon>
        <taxon>Smittium</taxon>
    </lineage>
</organism>
<dbReference type="SMART" id="SM00028">
    <property type="entry name" value="TPR"/>
    <property type="match status" value="3"/>
</dbReference>
<dbReference type="PANTHER" id="PTHR45984:SF1">
    <property type="entry name" value="SPAG1 AXONEMAL DYNEIN ASSEMBLY FACTOR"/>
    <property type="match status" value="1"/>
</dbReference>
<gene>
    <name evidence="8" type="ORF">BB561_001573</name>
</gene>
<dbReference type="Gene3D" id="1.10.287.110">
    <property type="entry name" value="DnaJ domain"/>
    <property type="match status" value="1"/>
</dbReference>
<dbReference type="Proteomes" id="UP000245383">
    <property type="component" value="Unassembled WGS sequence"/>
</dbReference>
<dbReference type="PANTHER" id="PTHR45984">
    <property type="entry name" value="RNA (RNA) POLYMERASE II ASSOCIATED PROTEIN HOMOLOG"/>
    <property type="match status" value="1"/>
</dbReference>
<proteinExistence type="predicted"/>
<evidence type="ECO:0000313" key="9">
    <source>
        <dbReference type="Proteomes" id="UP000245383"/>
    </source>
</evidence>
<dbReference type="InterPro" id="IPR015940">
    <property type="entry name" value="UBA"/>
</dbReference>
<dbReference type="GO" id="GO:0005739">
    <property type="term" value="C:mitochondrion"/>
    <property type="evidence" value="ECO:0007669"/>
    <property type="project" value="TreeGrafter"/>
</dbReference>
<dbReference type="InterPro" id="IPR011990">
    <property type="entry name" value="TPR-like_helical_dom_sf"/>
</dbReference>
<feature type="compositionally biased region" description="Low complexity" evidence="6">
    <location>
        <begin position="92"/>
        <end position="112"/>
    </location>
</feature>
<accession>A0A2T9YTY4</accession>
<dbReference type="InterPro" id="IPR009060">
    <property type="entry name" value="UBA-like_sf"/>
</dbReference>
<reference evidence="8 9" key="1">
    <citation type="journal article" date="2018" name="MBio">
        <title>Comparative Genomics Reveals the Core Gene Toolbox for the Fungus-Insect Symbiosis.</title>
        <authorList>
            <person name="Wang Y."/>
            <person name="Stata M."/>
            <person name="Wang W."/>
            <person name="Stajich J.E."/>
            <person name="White M.M."/>
            <person name="Moncalvo J.M."/>
        </authorList>
    </citation>
    <scope>NUCLEOTIDE SEQUENCE [LARGE SCALE GENOMIC DNA]</scope>
    <source>
        <strain evidence="8 9">SWE-8-4</strain>
    </source>
</reference>
<evidence type="ECO:0000256" key="6">
    <source>
        <dbReference type="SAM" id="MobiDB-lite"/>
    </source>
</evidence>
<dbReference type="SUPFAM" id="SSF48452">
    <property type="entry name" value="TPR-like"/>
    <property type="match status" value="1"/>
</dbReference>
<comment type="subcellular location">
    <subcellularLocation>
        <location evidence="1">Cytoplasm</location>
    </subcellularLocation>
</comment>
<evidence type="ECO:0000256" key="4">
    <source>
        <dbReference type="ARBA" id="ARBA00022803"/>
    </source>
</evidence>
<keyword evidence="4 5" id="KW-0802">TPR repeat</keyword>
<dbReference type="InterPro" id="IPR036869">
    <property type="entry name" value="J_dom_sf"/>
</dbReference>
<feature type="region of interest" description="Disordered" evidence="6">
    <location>
        <begin position="126"/>
        <end position="175"/>
    </location>
</feature>
<dbReference type="EMBL" id="MBFR01000046">
    <property type="protein sequence ID" value="PVU95805.1"/>
    <property type="molecule type" value="Genomic_DNA"/>
</dbReference>
<evidence type="ECO:0000256" key="2">
    <source>
        <dbReference type="ARBA" id="ARBA00022490"/>
    </source>
</evidence>
<evidence type="ECO:0000256" key="5">
    <source>
        <dbReference type="PROSITE-ProRule" id="PRU00339"/>
    </source>
</evidence>
<evidence type="ECO:0000259" key="7">
    <source>
        <dbReference type="PROSITE" id="PS50030"/>
    </source>
</evidence>
<dbReference type="Gene3D" id="1.25.40.10">
    <property type="entry name" value="Tetratricopeptide repeat domain"/>
    <property type="match status" value="1"/>
</dbReference>
<dbReference type="STRING" id="133385.A0A2T9YTY4"/>
<dbReference type="PROSITE" id="PS50005">
    <property type="entry name" value="TPR"/>
    <property type="match status" value="1"/>
</dbReference>
<evidence type="ECO:0000256" key="3">
    <source>
        <dbReference type="ARBA" id="ARBA00022737"/>
    </source>
</evidence>
<feature type="region of interest" description="Disordered" evidence="6">
    <location>
        <begin position="82"/>
        <end position="112"/>
    </location>
</feature>
<dbReference type="GO" id="GO:0031072">
    <property type="term" value="F:heat shock protein binding"/>
    <property type="evidence" value="ECO:0007669"/>
    <property type="project" value="TreeGrafter"/>
</dbReference>
<feature type="compositionally biased region" description="Low complexity" evidence="6">
    <location>
        <begin position="401"/>
        <end position="419"/>
    </location>
</feature>
<dbReference type="InterPro" id="IPR051982">
    <property type="entry name" value="CiliaryAsmbly_MitoImport"/>
</dbReference>
<keyword evidence="3" id="KW-0677">Repeat</keyword>
<dbReference type="InterPro" id="IPR019734">
    <property type="entry name" value="TPR_rpt"/>
</dbReference>